<name>A0A3M0CK15_9EURY</name>
<feature type="transmembrane region" description="Helical" evidence="1">
    <location>
        <begin position="131"/>
        <end position="152"/>
    </location>
</feature>
<evidence type="ECO:0000256" key="1">
    <source>
        <dbReference type="SAM" id="Phobius"/>
    </source>
</evidence>
<dbReference type="Pfam" id="PF01889">
    <property type="entry name" value="DUF63"/>
    <property type="match status" value="1"/>
</dbReference>
<dbReference type="PANTHER" id="PTHR40700:SF1">
    <property type="entry name" value="DUF63 DOMAIN-CONTAINING PROTEIN"/>
    <property type="match status" value="1"/>
</dbReference>
<protein>
    <submittedName>
        <fullName evidence="2">DUF63 family protein</fullName>
    </submittedName>
    <submittedName>
        <fullName evidence="3">Putative membrane protein</fullName>
    </submittedName>
</protein>
<dbReference type="EMBL" id="CP034145">
    <property type="protein sequence ID" value="AZH26812.1"/>
    <property type="molecule type" value="Genomic_DNA"/>
</dbReference>
<feature type="transmembrane region" description="Helical" evidence="1">
    <location>
        <begin position="12"/>
        <end position="30"/>
    </location>
</feature>
<dbReference type="KEGG" id="haer:DU502_16155"/>
<dbReference type="Proteomes" id="UP000277326">
    <property type="component" value="Unassembled WGS sequence"/>
</dbReference>
<feature type="transmembrane region" description="Helical" evidence="1">
    <location>
        <begin position="42"/>
        <end position="61"/>
    </location>
</feature>
<evidence type="ECO:0000313" key="4">
    <source>
        <dbReference type="Proteomes" id="UP000277326"/>
    </source>
</evidence>
<feature type="transmembrane region" description="Helical" evidence="1">
    <location>
        <begin position="103"/>
        <end position="125"/>
    </location>
</feature>
<evidence type="ECO:0000313" key="2">
    <source>
        <dbReference type="EMBL" id="AZH26812.1"/>
    </source>
</evidence>
<accession>A0A3M0CK15</accession>
<dbReference type="PANTHER" id="PTHR40700">
    <property type="entry name" value="HYPOTHETICAL MEMBRANE PROTEIN, CONSERVED, DUF63 FAMILY"/>
    <property type="match status" value="1"/>
</dbReference>
<proteinExistence type="predicted"/>
<dbReference type="RefSeq" id="WP_121921995.1">
    <property type="nucleotide sequence ID" value="NZ_CP034145.1"/>
</dbReference>
<dbReference type="InterPro" id="IPR002749">
    <property type="entry name" value="DUF63"/>
</dbReference>
<keyword evidence="5" id="KW-1185">Reference proteome</keyword>
<sequence length="273" mass="27775">MAVLPEGFALPPLPYLLALLVGLGAVAALLYRRRPAVTESTILAFAPWMMLGSALHVLYVLDALPAVVRPLTGTPAVYLTVAVVAGATWIGADAAPFRETHRFLAAVGVVALVPVVAAALGVGAGRRSLRLLPSIAILVGAAVVTGATWLLLRRLRPEVALTGRVGALAVAGHALDAVSTAVGIDLLGFGERTPLSALIIEFAASLPTAPLIGSGWLFVLVKLAVVGVVVVALTETVREAPTQGRLILGFVAAVGLGPGAHNVLLFAVAGSPT</sequence>
<feature type="transmembrane region" description="Helical" evidence="1">
    <location>
        <begin position="246"/>
        <end position="269"/>
    </location>
</feature>
<dbReference type="EMBL" id="REFS01000009">
    <property type="protein sequence ID" value="RMB09097.1"/>
    <property type="molecule type" value="Genomic_DNA"/>
</dbReference>
<keyword evidence="1" id="KW-0472">Membrane</keyword>
<evidence type="ECO:0000313" key="5">
    <source>
        <dbReference type="Proteomes" id="UP000282007"/>
    </source>
</evidence>
<organism evidence="3 4">
    <name type="scientific">Haloplanus aerogenes</name>
    <dbReference type="NCBI Taxonomy" id="660522"/>
    <lineage>
        <taxon>Archaea</taxon>
        <taxon>Methanobacteriati</taxon>
        <taxon>Methanobacteriota</taxon>
        <taxon>Stenosarchaea group</taxon>
        <taxon>Halobacteria</taxon>
        <taxon>Halobacteriales</taxon>
        <taxon>Haloferacaceae</taxon>
        <taxon>Haloplanus</taxon>
    </lineage>
</organism>
<reference evidence="3" key="3">
    <citation type="submission" date="2018-10" db="EMBL/GenBank/DDBJ databases">
        <authorList>
            <person name="Whitman W."/>
            <person name="Huntemann M."/>
            <person name="Clum A."/>
            <person name="Pillay M."/>
            <person name="Palaniappan K."/>
            <person name="Varghese N."/>
            <person name="Mikhailova N."/>
            <person name="Stamatis D."/>
            <person name="Reddy T."/>
            <person name="Daum C."/>
            <person name="Shapiro N."/>
            <person name="Ivanova N."/>
            <person name="Kyrpides N."/>
            <person name="Woyke T."/>
        </authorList>
    </citation>
    <scope>NUCLEOTIDE SEQUENCE</scope>
    <source>
        <strain evidence="3">CGMCC 1.10124</strain>
    </source>
</reference>
<dbReference type="GeneID" id="38472851"/>
<gene>
    <name evidence="3" type="ORF">ATH50_3468</name>
    <name evidence="2" type="ORF">DU502_16155</name>
</gene>
<feature type="transmembrane region" description="Helical" evidence="1">
    <location>
        <begin position="164"/>
        <end position="189"/>
    </location>
</feature>
<feature type="transmembrane region" description="Helical" evidence="1">
    <location>
        <begin position="73"/>
        <end position="91"/>
    </location>
</feature>
<dbReference type="OrthoDB" id="308209at2157"/>
<evidence type="ECO:0000313" key="3">
    <source>
        <dbReference type="EMBL" id="RMB09097.1"/>
    </source>
</evidence>
<dbReference type="Proteomes" id="UP000282007">
    <property type="component" value="Chromosome"/>
</dbReference>
<dbReference type="AlphaFoldDB" id="A0A3M0CK15"/>
<keyword evidence="1" id="KW-1133">Transmembrane helix</keyword>
<feature type="transmembrane region" description="Helical" evidence="1">
    <location>
        <begin position="209"/>
        <end position="234"/>
    </location>
</feature>
<keyword evidence="1" id="KW-0812">Transmembrane</keyword>
<reference evidence="3 4" key="1">
    <citation type="journal article" date="2015" name="Stand. Genomic Sci.">
        <title>Genomic Encyclopedia of Bacterial and Archaeal Type Strains, Phase III: the genomes of soil and plant-associated and newly described type strains.</title>
        <authorList>
            <person name="Whitman W.B."/>
            <person name="Woyke T."/>
            <person name="Klenk H.P."/>
            <person name="Zhou Y."/>
            <person name="Lilburn T.G."/>
            <person name="Beck B.J."/>
            <person name="De Vos P."/>
            <person name="Vandamme P."/>
            <person name="Eisen J.A."/>
            <person name="Garrity G."/>
            <person name="Hugenholtz P."/>
            <person name="Kyrpides N.C."/>
        </authorList>
    </citation>
    <scope>NUCLEOTIDE SEQUENCE [LARGE SCALE GENOMIC DNA]</scope>
    <source>
        <strain evidence="3 4">CGMCC 1.10124</strain>
    </source>
</reference>
<reference evidence="2 5" key="2">
    <citation type="submission" date="2018-07" db="EMBL/GenBank/DDBJ databases">
        <title>Genome sequences of Haloplanus aerogenes JCM 16430T.</title>
        <authorList>
            <person name="Kim Y.B."/>
            <person name="Roh S.W."/>
        </authorList>
    </citation>
    <scope>NUCLEOTIDE SEQUENCE [LARGE SCALE GENOMIC DNA]</scope>
    <source>
        <strain evidence="2 5">JCM 16430</strain>
    </source>
</reference>